<keyword evidence="4 5" id="KW-0472">Membrane</keyword>
<dbReference type="EMBL" id="JBHSSM010000018">
    <property type="protein sequence ID" value="MFC6315594.1"/>
    <property type="molecule type" value="Genomic_DNA"/>
</dbReference>
<keyword evidence="3 5" id="KW-1133">Transmembrane helix</keyword>
<dbReference type="Proteomes" id="UP001596310">
    <property type="component" value="Unassembled WGS sequence"/>
</dbReference>
<dbReference type="InterPro" id="IPR014743">
    <property type="entry name" value="Cl-channel_core"/>
</dbReference>
<feature type="transmembrane region" description="Helical" evidence="5">
    <location>
        <begin position="349"/>
        <end position="367"/>
    </location>
</feature>
<feature type="transmembrane region" description="Helical" evidence="5">
    <location>
        <begin position="12"/>
        <end position="31"/>
    </location>
</feature>
<proteinExistence type="predicted"/>
<dbReference type="SUPFAM" id="SSF81340">
    <property type="entry name" value="Clc chloride channel"/>
    <property type="match status" value="1"/>
</dbReference>
<evidence type="ECO:0000256" key="5">
    <source>
        <dbReference type="SAM" id="Phobius"/>
    </source>
</evidence>
<protein>
    <submittedName>
        <fullName evidence="6">Chloride channel protein</fullName>
    </submittedName>
</protein>
<dbReference type="Gene3D" id="1.10.3080.10">
    <property type="entry name" value="Clc chloride channel"/>
    <property type="match status" value="1"/>
</dbReference>
<evidence type="ECO:0000313" key="7">
    <source>
        <dbReference type="Proteomes" id="UP001596310"/>
    </source>
</evidence>
<dbReference type="InterPro" id="IPR001807">
    <property type="entry name" value="ClC"/>
</dbReference>
<keyword evidence="7" id="KW-1185">Reference proteome</keyword>
<evidence type="ECO:0000256" key="1">
    <source>
        <dbReference type="ARBA" id="ARBA00004141"/>
    </source>
</evidence>
<reference evidence="7" key="1">
    <citation type="journal article" date="2019" name="Int. J. Syst. Evol. Microbiol.">
        <title>The Global Catalogue of Microorganisms (GCM) 10K type strain sequencing project: providing services to taxonomists for standard genome sequencing and annotation.</title>
        <authorList>
            <consortium name="The Broad Institute Genomics Platform"/>
            <consortium name="The Broad Institute Genome Sequencing Center for Infectious Disease"/>
            <person name="Wu L."/>
            <person name="Ma J."/>
        </authorList>
    </citation>
    <scope>NUCLEOTIDE SEQUENCE [LARGE SCALE GENOMIC DNA]</scope>
    <source>
        <strain evidence="7">CCM 8897</strain>
    </source>
</reference>
<evidence type="ECO:0000256" key="4">
    <source>
        <dbReference type="ARBA" id="ARBA00023136"/>
    </source>
</evidence>
<gene>
    <name evidence="6" type="ORF">ACFQHW_08475</name>
</gene>
<evidence type="ECO:0000256" key="3">
    <source>
        <dbReference type="ARBA" id="ARBA00022989"/>
    </source>
</evidence>
<accession>A0ABW1UNT9</accession>
<feature type="transmembrane region" description="Helical" evidence="5">
    <location>
        <begin position="263"/>
        <end position="281"/>
    </location>
</feature>
<keyword evidence="2 5" id="KW-0812">Transmembrane</keyword>
<feature type="transmembrane region" description="Helical" evidence="5">
    <location>
        <begin position="373"/>
        <end position="397"/>
    </location>
</feature>
<evidence type="ECO:0000256" key="2">
    <source>
        <dbReference type="ARBA" id="ARBA00022692"/>
    </source>
</evidence>
<comment type="caution">
    <text evidence="6">The sequence shown here is derived from an EMBL/GenBank/DDBJ whole genome shotgun (WGS) entry which is preliminary data.</text>
</comment>
<feature type="transmembrane region" description="Helical" evidence="5">
    <location>
        <begin position="223"/>
        <end position="243"/>
    </location>
</feature>
<dbReference type="Pfam" id="PF00654">
    <property type="entry name" value="Voltage_CLC"/>
    <property type="match status" value="1"/>
</dbReference>
<name>A0ABW1UNT9_9LACO</name>
<feature type="transmembrane region" description="Helical" evidence="5">
    <location>
        <begin position="93"/>
        <end position="115"/>
    </location>
</feature>
<evidence type="ECO:0000313" key="6">
    <source>
        <dbReference type="EMBL" id="MFC6315594.1"/>
    </source>
</evidence>
<feature type="transmembrane region" description="Helical" evidence="5">
    <location>
        <begin position="51"/>
        <end position="72"/>
    </location>
</feature>
<feature type="transmembrane region" description="Helical" evidence="5">
    <location>
        <begin position="184"/>
        <end position="211"/>
    </location>
</feature>
<feature type="transmembrane region" description="Helical" evidence="5">
    <location>
        <begin position="301"/>
        <end position="320"/>
    </location>
</feature>
<sequence length="409" mass="45547">MTRWQGKIGLLGYGLFLSALIGVIGFIYIIVVEQLTALLWQHLPQQLGPRGGWVFLLVAVGTVLVGLGHRYWGPDLPLTAERALNTLRQTSRLAYSHVGRNLLMALVILIFGAGVGPEAGLLSTTVALSVWQADKLRYYFFRYPALHKLSLGQRWRCLLTPHRYLLPFDQATAAKLGQRQQKRFLIATFIMNGIVAFVVLMRAAGLPSFVVKMGPTNWQWSDFWLALPLMIFGGALGVGYRWLSRQFTQWFDFWQNRPIAKATIGGLAIFAIGVWAPHLLFSGQSALSLAPILGLKRSPGWLEVAVLLKLLLLLICLNTGWRGGDIFPIVFAAITQGFVLAQLLPRFDALFVVSVTAISLVVTVFQAPWLGGFFVALFFPWQLWPVLAVVSGVFWLVQRRLTHLTAKPA</sequence>
<organism evidence="6 7">
    <name type="scientific">Lapidilactobacillus achengensis</name>
    <dbReference type="NCBI Taxonomy" id="2486000"/>
    <lineage>
        <taxon>Bacteria</taxon>
        <taxon>Bacillati</taxon>
        <taxon>Bacillota</taxon>
        <taxon>Bacilli</taxon>
        <taxon>Lactobacillales</taxon>
        <taxon>Lactobacillaceae</taxon>
        <taxon>Lapidilactobacillus</taxon>
    </lineage>
</organism>
<comment type="subcellular location">
    <subcellularLocation>
        <location evidence="1">Membrane</location>
        <topology evidence="1">Multi-pass membrane protein</topology>
    </subcellularLocation>
</comment>
<dbReference type="RefSeq" id="WP_164511108.1">
    <property type="nucleotide sequence ID" value="NZ_JBHSSM010000018.1"/>
</dbReference>